<feature type="chain" id="PRO_5011507045" evidence="7">
    <location>
        <begin position="22"/>
        <end position="260"/>
    </location>
</feature>
<dbReference type="GO" id="GO:0016020">
    <property type="term" value="C:membrane"/>
    <property type="evidence" value="ECO:0007669"/>
    <property type="project" value="UniProtKB-SubCell"/>
</dbReference>
<dbReference type="PANTHER" id="PTHR30429:SF1">
    <property type="entry name" value="D-METHIONINE-BINDING LIPOPROTEIN METQ-RELATED"/>
    <property type="match status" value="1"/>
</dbReference>
<protein>
    <submittedName>
        <fullName evidence="8">D-methionine transport system substrate-binding protein</fullName>
    </submittedName>
</protein>
<evidence type="ECO:0000256" key="1">
    <source>
        <dbReference type="ARBA" id="ARBA00004635"/>
    </source>
</evidence>
<dbReference type="Pfam" id="PF03180">
    <property type="entry name" value="Lipoprotein_9"/>
    <property type="match status" value="1"/>
</dbReference>
<keyword evidence="3 7" id="KW-0732">Signal</keyword>
<feature type="signal peptide" evidence="7">
    <location>
        <begin position="1"/>
        <end position="21"/>
    </location>
</feature>
<evidence type="ECO:0000313" key="8">
    <source>
        <dbReference type="EMBL" id="SDM24954.1"/>
    </source>
</evidence>
<dbReference type="PANTHER" id="PTHR30429">
    <property type="entry name" value="D-METHIONINE-BINDING LIPOPROTEIN METQ"/>
    <property type="match status" value="1"/>
</dbReference>
<accession>A0A1G9RP45</accession>
<keyword evidence="9" id="KW-1185">Reference proteome</keyword>
<reference evidence="9" key="1">
    <citation type="submission" date="2016-10" db="EMBL/GenBank/DDBJ databases">
        <authorList>
            <person name="Varghese N."/>
            <person name="Submissions S."/>
        </authorList>
    </citation>
    <scope>NUCLEOTIDE SEQUENCE [LARGE SCALE GENOMIC DNA]</scope>
    <source>
        <strain evidence="9">BL47</strain>
    </source>
</reference>
<organism evidence="8 9">
    <name type="scientific">Methylobacterium phyllostachyos</name>
    <dbReference type="NCBI Taxonomy" id="582672"/>
    <lineage>
        <taxon>Bacteria</taxon>
        <taxon>Pseudomonadati</taxon>
        <taxon>Pseudomonadota</taxon>
        <taxon>Alphaproteobacteria</taxon>
        <taxon>Hyphomicrobiales</taxon>
        <taxon>Methylobacteriaceae</taxon>
        <taxon>Methylobacterium</taxon>
    </lineage>
</organism>
<name>A0A1G9RP45_9HYPH</name>
<keyword evidence="5" id="KW-0564">Palmitate</keyword>
<dbReference type="SUPFAM" id="SSF53850">
    <property type="entry name" value="Periplasmic binding protein-like II"/>
    <property type="match status" value="1"/>
</dbReference>
<evidence type="ECO:0000256" key="5">
    <source>
        <dbReference type="ARBA" id="ARBA00023139"/>
    </source>
</evidence>
<dbReference type="Proteomes" id="UP000198704">
    <property type="component" value="Unassembled WGS sequence"/>
</dbReference>
<dbReference type="AlphaFoldDB" id="A0A1G9RP45"/>
<comment type="similarity">
    <text evidence="2">Belongs to the NlpA lipoprotein family.</text>
</comment>
<dbReference type="PIRSF" id="PIRSF002854">
    <property type="entry name" value="MetQ"/>
    <property type="match status" value="1"/>
</dbReference>
<evidence type="ECO:0000256" key="6">
    <source>
        <dbReference type="ARBA" id="ARBA00023288"/>
    </source>
</evidence>
<dbReference type="STRING" id="582672.SAMN05216360_101325"/>
<dbReference type="RefSeq" id="WP_091712744.1">
    <property type="nucleotide sequence ID" value="NZ_FNHS01000001.1"/>
</dbReference>
<dbReference type="NCBIfam" id="TIGR00363">
    <property type="entry name" value="MetQ/NlpA family lipoprotein"/>
    <property type="match status" value="1"/>
</dbReference>
<evidence type="ECO:0000256" key="3">
    <source>
        <dbReference type="ARBA" id="ARBA00022729"/>
    </source>
</evidence>
<evidence type="ECO:0000256" key="4">
    <source>
        <dbReference type="ARBA" id="ARBA00023136"/>
    </source>
</evidence>
<proteinExistence type="inferred from homology"/>
<keyword evidence="6" id="KW-0449">Lipoprotein</keyword>
<comment type="subcellular location">
    <subcellularLocation>
        <location evidence="1">Membrane</location>
        <topology evidence="1">Lipid-anchor</topology>
    </subcellularLocation>
</comment>
<evidence type="ECO:0000256" key="7">
    <source>
        <dbReference type="SAM" id="SignalP"/>
    </source>
</evidence>
<dbReference type="CDD" id="cd13598">
    <property type="entry name" value="PBP2_lipoprotein_IlpA_like"/>
    <property type="match status" value="1"/>
</dbReference>
<gene>
    <name evidence="8" type="ORF">SAMN05216360_101325</name>
</gene>
<dbReference type="InterPro" id="IPR004872">
    <property type="entry name" value="Lipoprotein_NlpA"/>
</dbReference>
<dbReference type="EMBL" id="FNHS01000001">
    <property type="protein sequence ID" value="SDM24954.1"/>
    <property type="molecule type" value="Genomic_DNA"/>
</dbReference>
<evidence type="ECO:0000313" key="9">
    <source>
        <dbReference type="Proteomes" id="UP000198704"/>
    </source>
</evidence>
<dbReference type="OrthoDB" id="9812878at2"/>
<keyword evidence="4" id="KW-0472">Membrane</keyword>
<sequence length="260" mass="28238">MTRWLLFALAVLMTVSGPAFARDKIKLGIMGGDSEVHWAKAKEIAARDDLDIELVVFSDYLLPNEALAAGDLSANAFQHKPFLDNQIKMRGYRIVPVGETIVTPIGLYSKRVKAVGELKDGAAIGIPNDPSNGGRALLLLQAQGLVRLKEGVGLLPTVLDVVENPKRLKLHELDAAQLPRSLEDLDAAVINTNYAVAAGLTPGRDTIALESAVDNPYSNLIVVRAADRNAPWVPKLVRAFQNDAIRQLLKDQFPGQYPAF</sequence>
<evidence type="ECO:0000256" key="2">
    <source>
        <dbReference type="ARBA" id="ARBA00008973"/>
    </source>
</evidence>
<dbReference type="Gene3D" id="3.40.190.10">
    <property type="entry name" value="Periplasmic binding protein-like II"/>
    <property type="match status" value="2"/>
</dbReference>